<feature type="transmembrane region" description="Helical" evidence="1">
    <location>
        <begin position="291"/>
        <end position="309"/>
    </location>
</feature>
<dbReference type="AlphaFoldDB" id="A0A1M7RUD3"/>
<feature type="transmembrane region" description="Helical" evidence="1">
    <location>
        <begin position="21"/>
        <end position="41"/>
    </location>
</feature>
<organism evidence="3 4">
    <name type="scientific">Erythrobacter sanguineus</name>
    <dbReference type="NCBI Taxonomy" id="198312"/>
    <lineage>
        <taxon>Bacteria</taxon>
        <taxon>Pseudomonadati</taxon>
        <taxon>Pseudomonadota</taxon>
        <taxon>Alphaproteobacteria</taxon>
        <taxon>Sphingomonadales</taxon>
        <taxon>Erythrobacteraceae</taxon>
        <taxon>Erythrobacter/Porphyrobacter group</taxon>
        <taxon>Erythrobacter</taxon>
    </lineage>
</organism>
<dbReference type="RefSeq" id="WP_072673013.1">
    <property type="nucleotide sequence ID" value="NZ_FRDF01000002.1"/>
</dbReference>
<reference evidence="4" key="1">
    <citation type="submission" date="2016-12" db="EMBL/GenBank/DDBJ databases">
        <authorList>
            <person name="Varghese N."/>
            <person name="Submissions S."/>
        </authorList>
    </citation>
    <scope>NUCLEOTIDE SEQUENCE [LARGE SCALE GENOMIC DNA]</scope>
    <source>
        <strain evidence="4">DSM 11032</strain>
    </source>
</reference>
<keyword evidence="1" id="KW-0812">Transmembrane</keyword>
<name>A0A1M7RUD3_9SPHN</name>
<evidence type="ECO:0000313" key="3">
    <source>
        <dbReference type="EMBL" id="SHN49885.1"/>
    </source>
</evidence>
<protein>
    <submittedName>
        <fullName evidence="3">PAP2 superfamily protein</fullName>
    </submittedName>
</protein>
<feature type="transmembrane region" description="Helical" evidence="1">
    <location>
        <begin position="193"/>
        <end position="213"/>
    </location>
</feature>
<dbReference type="InterPro" id="IPR026841">
    <property type="entry name" value="Aur1/Ipt1"/>
</dbReference>
<feature type="transmembrane region" description="Helical" evidence="1">
    <location>
        <begin position="260"/>
        <end position="279"/>
    </location>
</feature>
<evidence type="ECO:0000313" key="4">
    <source>
        <dbReference type="Proteomes" id="UP000184391"/>
    </source>
</evidence>
<accession>A0A1M7RUD3</accession>
<evidence type="ECO:0000256" key="1">
    <source>
        <dbReference type="SAM" id="Phobius"/>
    </source>
</evidence>
<evidence type="ECO:0000259" key="2">
    <source>
        <dbReference type="Pfam" id="PF14378"/>
    </source>
</evidence>
<dbReference type="GO" id="GO:0016020">
    <property type="term" value="C:membrane"/>
    <property type="evidence" value="ECO:0007669"/>
    <property type="project" value="UniProtKB-SubCell"/>
</dbReference>
<feature type="transmembrane region" description="Helical" evidence="1">
    <location>
        <begin position="56"/>
        <end position="74"/>
    </location>
</feature>
<keyword evidence="1" id="KW-0472">Membrane</keyword>
<dbReference type="Proteomes" id="UP000184391">
    <property type="component" value="Unassembled WGS sequence"/>
</dbReference>
<feature type="transmembrane region" description="Helical" evidence="1">
    <location>
        <begin position="95"/>
        <end position="116"/>
    </location>
</feature>
<gene>
    <name evidence="3" type="ORF">SAMN02745193_00428</name>
</gene>
<keyword evidence="4" id="KW-1185">Reference proteome</keyword>
<proteinExistence type="predicted"/>
<dbReference type="OrthoDB" id="9816314at2"/>
<dbReference type="EMBL" id="FRDF01000002">
    <property type="protein sequence ID" value="SHN49885.1"/>
    <property type="molecule type" value="Genomic_DNA"/>
</dbReference>
<feature type="domain" description="Inositolphosphotransferase Aur1/Ipt1" evidence="2">
    <location>
        <begin position="130"/>
        <end position="324"/>
    </location>
</feature>
<keyword evidence="1" id="KW-1133">Transmembrane helix</keyword>
<dbReference type="STRING" id="198312.SAMN02745193_00428"/>
<sequence>MATLAIRPKLHERLFEGQHRGFYILFALAAVEIAAGVIVGSEPAAYYLLPRDIPDALRFFVPVFIWLAWLGIEARRETDDIIGYVRRKAHEQRYWFLRAYIIVMLLVPANRAFTAIKVAIPRINPFYADHWLAEADRMLFMGVDPWRITHAVIGPTGTLVIDLLYVVWFPIVALLFVWTAFARDPAFQLRASFTHLGAWAVIGSFMAVMLSSVGPCYMEPLMGDDRFVPLMDRLAQQQLFAHGAQEYLLLTLGEETTGSGISAMPSLHVALAALLCILCRDQFGRKHWASRLTLVYAILIWIGSVHLAWHYALDGIVSALAVILLWHGSKYLVADRAAPGAGGIPHPATPVPIAKEPATGIS</sequence>
<feature type="transmembrane region" description="Helical" evidence="1">
    <location>
        <begin position="163"/>
        <end position="181"/>
    </location>
</feature>
<dbReference type="Pfam" id="PF14378">
    <property type="entry name" value="PAP2_3"/>
    <property type="match status" value="1"/>
</dbReference>